<organism evidence="3 4">
    <name type="scientific">Penicillium malachiteum</name>
    <dbReference type="NCBI Taxonomy" id="1324776"/>
    <lineage>
        <taxon>Eukaryota</taxon>
        <taxon>Fungi</taxon>
        <taxon>Dikarya</taxon>
        <taxon>Ascomycota</taxon>
        <taxon>Pezizomycotina</taxon>
        <taxon>Eurotiomycetes</taxon>
        <taxon>Eurotiomycetidae</taxon>
        <taxon>Eurotiales</taxon>
        <taxon>Aspergillaceae</taxon>
        <taxon>Penicillium</taxon>
    </lineage>
</organism>
<evidence type="ECO:0000259" key="1">
    <source>
        <dbReference type="Pfam" id="PF13622"/>
    </source>
</evidence>
<reference evidence="3" key="2">
    <citation type="submission" date="2023-01" db="EMBL/GenBank/DDBJ databases">
        <authorList>
            <person name="Petersen C."/>
        </authorList>
    </citation>
    <scope>NUCLEOTIDE SEQUENCE</scope>
    <source>
        <strain evidence="3">IBT 17514</strain>
    </source>
</reference>
<keyword evidence="4" id="KW-1185">Reference proteome</keyword>
<dbReference type="InterPro" id="IPR052389">
    <property type="entry name" value="Sec_Metab_Biosynth-Assoc"/>
</dbReference>
<evidence type="ECO:0000313" key="3">
    <source>
        <dbReference type="EMBL" id="KAJ5740796.1"/>
    </source>
</evidence>
<feature type="domain" description="Acyl-CoA thioesterase-like N-terminal HotDog" evidence="1">
    <location>
        <begin position="35"/>
        <end position="115"/>
    </location>
</feature>
<dbReference type="PANTHER" id="PTHR38110:SF1">
    <property type="entry name" value="THIOESTERASE DOMAIN-CONTAINING PROTEIN"/>
    <property type="match status" value="1"/>
</dbReference>
<dbReference type="Gene3D" id="2.40.160.210">
    <property type="entry name" value="Acyl-CoA thioesterase, double hotdog domain"/>
    <property type="match status" value="1"/>
</dbReference>
<reference evidence="3" key="1">
    <citation type="journal article" date="2023" name="IMA Fungus">
        <title>Comparative genomic study of the Penicillium genus elucidates a diverse pangenome and 15 lateral gene transfer events.</title>
        <authorList>
            <person name="Petersen C."/>
            <person name="Sorensen T."/>
            <person name="Nielsen M.R."/>
            <person name="Sondergaard T.E."/>
            <person name="Sorensen J.L."/>
            <person name="Fitzpatrick D.A."/>
            <person name="Frisvad J.C."/>
            <person name="Nielsen K.L."/>
        </authorList>
    </citation>
    <scope>NUCLEOTIDE SEQUENCE</scope>
    <source>
        <strain evidence="3">IBT 17514</strain>
    </source>
</reference>
<accession>A0AAD6HXC5</accession>
<feature type="domain" description="Acyl-CoA thioesterase-like C-terminal" evidence="2">
    <location>
        <begin position="282"/>
        <end position="339"/>
    </location>
</feature>
<name>A0AAD6HXC5_9EURO</name>
<dbReference type="Pfam" id="PF13622">
    <property type="entry name" value="4HBT_3"/>
    <property type="match status" value="1"/>
</dbReference>
<dbReference type="InterPro" id="IPR049450">
    <property type="entry name" value="ACOT8-like_C"/>
</dbReference>
<protein>
    <submittedName>
        <fullName evidence="3">Thioesterase-like superfamily-domain-containing protein</fullName>
    </submittedName>
</protein>
<dbReference type="Proteomes" id="UP001215712">
    <property type="component" value="Unassembled WGS sequence"/>
</dbReference>
<comment type="caution">
    <text evidence="3">The sequence shown here is derived from an EMBL/GenBank/DDBJ whole genome shotgun (WGS) entry which is preliminary data.</text>
</comment>
<dbReference type="InterPro" id="IPR029069">
    <property type="entry name" value="HotDog_dom_sf"/>
</dbReference>
<dbReference type="Pfam" id="PF20789">
    <property type="entry name" value="4HBT_3C"/>
    <property type="match status" value="1"/>
</dbReference>
<dbReference type="CDD" id="cd03440">
    <property type="entry name" value="hot_dog"/>
    <property type="match status" value="1"/>
</dbReference>
<dbReference type="EMBL" id="JAQJAN010000001">
    <property type="protein sequence ID" value="KAJ5740796.1"/>
    <property type="molecule type" value="Genomic_DNA"/>
</dbReference>
<gene>
    <name evidence="3" type="ORF">N7493_000668</name>
</gene>
<proteinExistence type="predicted"/>
<dbReference type="InterPro" id="IPR042171">
    <property type="entry name" value="Acyl-CoA_hotdog"/>
</dbReference>
<dbReference type="PANTHER" id="PTHR38110">
    <property type="entry name" value="CHROMOSOME 23, WHOLE GENOME SHOTGUN SEQUENCE"/>
    <property type="match status" value="1"/>
</dbReference>
<dbReference type="AlphaFoldDB" id="A0AAD6HXC5"/>
<dbReference type="InterPro" id="IPR049449">
    <property type="entry name" value="TesB_ACOT8-like_N"/>
</dbReference>
<dbReference type="SUPFAM" id="SSF54637">
    <property type="entry name" value="Thioesterase/thiol ester dehydrase-isomerase"/>
    <property type="match status" value="1"/>
</dbReference>
<evidence type="ECO:0000259" key="2">
    <source>
        <dbReference type="Pfam" id="PF20789"/>
    </source>
</evidence>
<evidence type="ECO:0000313" key="4">
    <source>
        <dbReference type="Proteomes" id="UP001215712"/>
    </source>
</evidence>
<sequence>MANQLPTILSTALDISPSGDRFSPPLSTDIAFGSVSCGGYVACLMTKYAVVYASKHETMRSQTDIRNSLVQFYRPIIATKPIEMRLREVSLGKAWSTVRVETFQFGKIAASADIWYDYPEVIQALAIQQLENSHYPSSRPLEARIFDQDLEWTSYETAFHKTGFRRAHSYARNLIPKSWPSEIKYTEQWILPGWDCLPQGSCTHTSAEKAHWTTEMIQFAIDMSFPVQENFFPHIPGKKLPMGSISATLEFAEKQKQARVQGRTNWRVLEDDGSLEPITQTVNVTLSMSTEIKRNLPVDGVRWLYLRTEVKRIVDGRMDMEILLCDEGLELIAVSQHVAQIIPSANKHEKRGDKAKM</sequence>